<dbReference type="GO" id="GO:0005819">
    <property type="term" value="C:spindle"/>
    <property type="evidence" value="ECO:0007669"/>
    <property type="project" value="UniProtKB-SubCell"/>
</dbReference>
<dbReference type="InterPro" id="IPR050875">
    <property type="entry name" value="Troponin_I"/>
</dbReference>
<feature type="region of interest" description="Disordered" evidence="7">
    <location>
        <begin position="304"/>
        <end position="343"/>
    </location>
</feature>
<feature type="compositionally biased region" description="Basic and acidic residues" evidence="7">
    <location>
        <begin position="1480"/>
        <end position="1496"/>
    </location>
</feature>
<dbReference type="PANTHER" id="PTHR13738">
    <property type="entry name" value="TROPONIN I"/>
    <property type="match status" value="1"/>
</dbReference>
<evidence type="ECO:0000256" key="5">
    <source>
        <dbReference type="ARBA" id="ARBA00023212"/>
    </source>
</evidence>
<feature type="domain" description="Inner centromere protein ARK-binding" evidence="8">
    <location>
        <begin position="1522"/>
        <end position="1571"/>
    </location>
</feature>
<feature type="compositionally biased region" description="Basic residues" evidence="7">
    <location>
        <begin position="1285"/>
        <end position="1300"/>
    </location>
</feature>
<evidence type="ECO:0000313" key="10">
    <source>
        <dbReference type="Proteomes" id="UP000275267"/>
    </source>
</evidence>
<feature type="compositionally biased region" description="Polar residues" evidence="7">
    <location>
        <begin position="175"/>
        <end position="187"/>
    </location>
</feature>
<reference evidence="10" key="1">
    <citation type="journal article" date="2019" name="Nat. Commun.">
        <title>The genome of broomcorn millet.</title>
        <authorList>
            <person name="Zou C."/>
            <person name="Miki D."/>
            <person name="Li D."/>
            <person name="Tang Q."/>
            <person name="Xiao L."/>
            <person name="Rajput S."/>
            <person name="Deng P."/>
            <person name="Jia W."/>
            <person name="Huang R."/>
            <person name="Zhang M."/>
            <person name="Sun Y."/>
            <person name="Hu J."/>
            <person name="Fu X."/>
            <person name="Schnable P.S."/>
            <person name="Li F."/>
            <person name="Zhang H."/>
            <person name="Feng B."/>
            <person name="Zhu X."/>
            <person name="Liu R."/>
            <person name="Schnable J.C."/>
            <person name="Zhu J.-K."/>
            <person name="Zhang H."/>
        </authorList>
    </citation>
    <scope>NUCLEOTIDE SEQUENCE [LARGE SCALE GENOMIC DNA]</scope>
</reference>
<evidence type="ECO:0000256" key="6">
    <source>
        <dbReference type="ARBA" id="ARBA00023242"/>
    </source>
</evidence>
<evidence type="ECO:0000256" key="1">
    <source>
        <dbReference type="ARBA" id="ARBA00004123"/>
    </source>
</evidence>
<keyword evidence="6" id="KW-0539">Nucleus</keyword>
<evidence type="ECO:0000256" key="4">
    <source>
        <dbReference type="ARBA" id="ARBA00022490"/>
    </source>
</evidence>
<feature type="compositionally biased region" description="Polar residues" evidence="7">
    <location>
        <begin position="1310"/>
        <end position="1319"/>
    </location>
</feature>
<proteinExistence type="inferred from homology"/>
<dbReference type="Proteomes" id="UP000275267">
    <property type="component" value="Unassembled WGS sequence"/>
</dbReference>
<evidence type="ECO:0000256" key="3">
    <source>
        <dbReference type="ARBA" id="ARBA00010042"/>
    </source>
</evidence>
<feature type="region of interest" description="Disordered" evidence="7">
    <location>
        <begin position="692"/>
        <end position="711"/>
    </location>
</feature>
<evidence type="ECO:0000256" key="7">
    <source>
        <dbReference type="SAM" id="MobiDB-lite"/>
    </source>
</evidence>
<dbReference type="STRING" id="4540.A0A3L6T759"/>
<feature type="compositionally biased region" description="Basic and acidic residues" evidence="7">
    <location>
        <begin position="696"/>
        <end position="705"/>
    </location>
</feature>
<feature type="compositionally biased region" description="Basic and acidic residues" evidence="7">
    <location>
        <begin position="1427"/>
        <end position="1452"/>
    </location>
</feature>
<keyword evidence="5" id="KW-0206">Cytoskeleton</keyword>
<comment type="caution">
    <text evidence="9">The sequence shown here is derived from an EMBL/GenBank/DDBJ whole genome shotgun (WGS) entry which is preliminary data.</text>
</comment>
<feature type="compositionally biased region" description="Polar residues" evidence="7">
    <location>
        <begin position="195"/>
        <end position="204"/>
    </location>
</feature>
<evidence type="ECO:0000313" key="9">
    <source>
        <dbReference type="EMBL" id="RLN33989.1"/>
    </source>
</evidence>
<feature type="region of interest" description="Disordered" evidence="7">
    <location>
        <begin position="1379"/>
        <end position="1535"/>
    </location>
</feature>
<dbReference type="GO" id="GO:0005634">
    <property type="term" value="C:nucleus"/>
    <property type="evidence" value="ECO:0007669"/>
    <property type="project" value="UniProtKB-SubCell"/>
</dbReference>
<feature type="compositionally biased region" description="Polar residues" evidence="7">
    <location>
        <begin position="1499"/>
        <end position="1512"/>
    </location>
</feature>
<comment type="similarity">
    <text evidence="3">Belongs to the INCENP family.</text>
</comment>
<feature type="region of interest" description="Disordered" evidence="7">
    <location>
        <begin position="466"/>
        <end position="527"/>
    </location>
</feature>
<feature type="compositionally biased region" description="Basic and acidic residues" evidence="7">
    <location>
        <begin position="730"/>
        <end position="743"/>
    </location>
</feature>
<evidence type="ECO:0000259" key="8">
    <source>
        <dbReference type="Pfam" id="PF03941"/>
    </source>
</evidence>
<dbReference type="PANTHER" id="PTHR13738:SF40">
    <property type="entry name" value="INNER CENTROMERE PROTEIN ARK-BINDING DOMAIN-CONTAINING PROTEIN"/>
    <property type="match status" value="1"/>
</dbReference>
<feature type="compositionally biased region" description="Acidic residues" evidence="7">
    <location>
        <begin position="1523"/>
        <end position="1532"/>
    </location>
</feature>
<keyword evidence="4" id="KW-0963">Cytoplasm</keyword>
<accession>A0A3L6T759</accession>
<feature type="compositionally biased region" description="Basic and acidic residues" evidence="7">
    <location>
        <begin position="319"/>
        <end position="328"/>
    </location>
</feature>
<feature type="compositionally biased region" description="Basic and acidic residues" evidence="7">
    <location>
        <begin position="1379"/>
        <end position="1420"/>
    </location>
</feature>
<protein>
    <recommendedName>
        <fullName evidence="8">Inner centromere protein ARK-binding domain-containing protein</fullName>
    </recommendedName>
</protein>
<feature type="compositionally biased region" description="Basic and acidic residues" evidence="7">
    <location>
        <begin position="1262"/>
        <end position="1279"/>
    </location>
</feature>
<dbReference type="Pfam" id="PF03941">
    <property type="entry name" value="INCENP_ARK-bind"/>
    <property type="match status" value="1"/>
</dbReference>
<organism evidence="9 10">
    <name type="scientific">Panicum miliaceum</name>
    <name type="common">Proso millet</name>
    <name type="synonym">Broomcorn millet</name>
    <dbReference type="NCBI Taxonomy" id="4540"/>
    <lineage>
        <taxon>Eukaryota</taxon>
        <taxon>Viridiplantae</taxon>
        <taxon>Streptophyta</taxon>
        <taxon>Embryophyta</taxon>
        <taxon>Tracheophyta</taxon>
        <taxon>Spermatophyta</taxon>
        <taxon>Magnoliopsida</taxon>
        <taxon>Liliopsida</taxon>
        <taxon>Poales</taxon>
        <taxon>Poaceae</taxon>
        <taxon>PACMAD clade</taxon>
        <taxon>Panicoideae</taxon>
        <taxon>Panicodae</taxon>
        <taxon>Paniceae</taxon>
        <taxon>Panicinae</taxon>
        <taxon>Panicum</taxon>
        <taxon>Panicum sect. Panicum</taxon>
    </lineage>
</organism>
<gene>
    <name evidence="9" type="ORF">C2845_PM03G00810</name>
</gene>
<feature type="region of interest" description="Disordered" evidence="7">
    <location>
        <begin position="155"/>
        <end position="207"/>
    </location>
</feature>
<name>A0A3L6T759_PANMI</name>
<keyword evidence="10" id="KW-1185">Reference proteome</keyword>
<dbReference type="EMBL" id="PQIB02000002">
    <property type="protein sequence ID" value="RLN33989.1"/>
    <property type="molecule type" value="Genomic_DNA"/>
</dbReference>
<evidence type="ECO:0000256" key="2">
    <source>
        <dbReference type="ARBA" id="ARBA00004186"/>
    </source>
</evidence>
<sequence length="1589" mass="174995">MEQLFMQAFERGDLLATQVQQQVDSYSQTLACRLLAAGHRPPEWLLPSATLPQELNSKPIVLTGRHITTPAVNRTVFLPLAVPSTLSRNWEVPNGCAYPDTNCTVLDTSQHEEEQQDQTSLNQDISETCTAAKMFSRIQHSRSRQRHIEDCLHGKDQDAKSGSLDGMHKSDIGTLGSTRANASSSSIPCDDVANNAETTSSAPGQGSGFCAIQGRSIDFLKCDDNLENEGVQSDGFQPQIVESKIISSDSDVGVNNKPSVRDSLSVPDLSKPSVADSVCHRVPEIHMLVEPKKLQFDGVESVCMNDTSEQRGQQQESGVKSDHLDRIPSSENPSSTSSQGPHSVGRLLLDHARWGHLNPDGAPVEHHHKYALECGSPEPTGMHSPNKKPSLMCPAEAPDAVGEPLLQKDTEHVPETNSLGRACPRVSRPLEMDTSNSDETNCSQRPCSVVTPLLENDTLQAIEDTEKLQSSNSHFSPAYSGPLQLPTKLADSRFGAHASSGTSPNSLLRQEGHGQHSNLPINDRNSRCSQGRSALSLELLPPQNYSSNDVCQSSLLSYRMQSNDKHSTGCAAVNRFRSADNELSQEPCLSVRSSLELNGTIPDAETPLGHPPLDMENEMLKANPVSDLVNCYSGKLGDDAQISKSYGGSADNRKNKSVVLKVMPNNSSQRTREMHGTERNSVVLSEKCIESLQQGKEQETPHAEDDVQINANSCTAENVEKRKSACTSESCERSNKQQEDRGSAQKRSVADGVQINGGMSSKRKRIKCQDIALPSSYDTKPLSPNHQDVVGTHVVTAENFSGKSQPSGRYFLRSSGSGEFMPLKSETKNDTMSCKISVASDVQQNRNSFPKLRNRSSLSEVALCKSSSAKALSPHFGCGISSKIAVEEMDVQNYQAQLQNILDVATTPLPTSCNIALDNMELCMQEENPYLQGEGLSVSNSTVEHQQLSLKMDEILSESVIINPENYSSTDSINIFPSYGSEQHGKQASAPIVLAHEKLSYGSGIEDRKLRSEDLTGRLLSDSSIPRQKDDESVDCNDTMPQFESFDFSVPFDSPTTEERAFEGLRDSRQFGPFSSDISKKYKMNSLSGMRQLLATMSGKAANYSSDDDEKQNNESIDGRITDIYGPCGLGHNSFFFTSDVVASCSSNDSDKQESSENPLTPAIEKYSLGKLSGKNGSVSEHMGSIPELSCFRIDEDSDIAEENEYQDILPGSVGTQRQSGRKVLQDITGLCQNTGNSAACSIGIMDISDTDFTTESCSSELNHHPGLRNDGDNKKPKESYASLVKKKGGKMSHSLRNRLSKTEARHMSETNTGKRSKPSNIVANVASFIPLVKQKAQNTAACVKKDVRVKALEAAEAAKRLEEKKRIEREMRKAAAKLEREKLKQEKELKQKQEEEEKKKRDADVATRKRQRDEEERREKERKRKCVEEARKQQKQPMERRHANSEKDAHPKAFSLQKNLAESVKGQVKPDEMTSLGDKATKSNNEKVVAADERPASFGSQSQESIPQSLEESYIMTPYKDSDDEDDDFELKEESRRRRKLIPSWARGEKLEKILLSNYALDHRKIFSQKCSSNLSESNLPSINILVD</sequence>
<feature type="compositionally biased region" description="Polar residues" evidence="7">
    <location>
        <begin position="304"/>
        <end position="318"/>
    </location>
</feature>
<feature type="compositionally biased region" description="Low complexity" evidence="7">
    <location>
        <begin position="329"/>
        <end position="338"/>
    </location>
</feature>
<dbReference type="InterPro" id="IPR005635">
    <property type="entry name" value="Inner_centromere_prot_ARK-bd"/>
</dbReference>
<comment type="subcellular location">
    <subcellularLocation>
        <location evidence="2">Cytoplasm</location>
        <location evidence="2">Cytoskeleton</location>
        <location evidence="2">Spindle</location>
    </subcellularLocation>
    <subcellularLocation>
        <location evidence="1">Nucleus</location>
    </subcellularLocation>
</comment>
<feature type="compositionally biased region" description="Polar residues" evidence="7">
    <location>
        <begin position="499"/>
        <end position="508"/>
    </location>
</feature>
<feature type="region of interest" description="Disordered" evidence="7">
    <location>
        <begin position="247"/>
        <end position="273"/>
    </location>
</feature>
<dbReference type="OrthoDB" id="681218at2759"/>
<feature type="region of interest" description="Disordered" evidence="7">
    <location>
        <begin position="725"/>
        <end position="766"/>
    </location>
</feature>
<feature type="region of interest" description="Disordered" evidence="7">
    <location>
        <begin position="1255"/>
        <end position="1319"/>
    </location>
</feature>